<organism evidence="5 6">
    <name type="scientific">Brevundimonas diminuta</name>
    <name type="common">Pseudomonas diminuta</name>
    <dbReference type="NCBI Taxonomy" id="293"/>
    <lineage>
        <taxon>Bacteria</taxon>
        <taxon>Pseudomonadati</taxon>
        <taxon>Pseudomonadota</taxon>
        <taxon>Alphaproteobacteria</taxon>
        <taxon>Caulobacterales</taxon>
        <taxon>Caulobacteraceae</taxon>
        <taxon>Brevundimonas</taxon>
    </lineage>
</organism>
<evidence type="ECO:0000256" key="2">
    <source>
        <dbReference type="ARBA" id="ARBA00011881"/>
    </source>
</evidence>
<dbReference type="InterPro" id="IPR001597">
    <property type="entry name" value="ArAA_b-elim_lyase/Thr_aldolase"/>
</dbReference>
<sequence>MIEPSKRAGLGVHMDGARLANAVAAGFDPKDIPRLGVDVLSFGGAKAGAHCVEAW</sequence>
<dbReference type="Proteomes" id="UP000250358">
    <property type="component" value="Unassembled WGS sequence"/>
</dbReference>
<proteinExistence type="predicted"/>
<gene>
    <name evidence="5" type="primary">ltaE_2</name>
    <name evidence="5" type="ORF">NCTC11165_03425</name>
</gene>
<evidence type="ECO:0000256" key="1">
    <source>
        <dbReference type="ARBA" id="ARBA00001933"/>
    </source>
</evidence>
<dbReference type="Pfam" id="PF01212">
    <property type="entry name" value="Beta_elim_lyase"/>
    <property type="match status" value="1"/>
</dbReference>
<evidence type="ECO:0000259" key="4">
    <source>
        <dbReference type="Pfam" id="PF01212"/>
    </source>
</evidence>
<keyword evidence="5" id="KW-0456">Lyase</keyword>
<evidence type="ECO:0000256" key="3">
    <source>
        <dbReference type="ARBA" id="ARBA00022898"/>
    </source>
</evidence>
<dbReference type="SUPFAM" id="SSF53383">
    <property type="entry name" value="PLP-dependent transferases"/>
    <property type="match status" value="1"/>
</dbReference>
<dbReference type="InterPro" id="IPR015421">
    <property type="entry name" value="PyrdxlP-dep_Trfase_major"/>
</dbReference>
<dbReference type="EC" id="4.1.2.48" evidence="5"/>
<dbReference type="EMBL" id="UAQM01000051">
    <property type="protein sequence ID" value="SPU47068.1"/>
    <property type="molecule type" value="Genomic_DNA"/>
</dbReference>
<keyword evidence="3" id="KW-0663">Pyridoxal phosphate</keyword>
<comment type="cofactor">
    <cofactor evidence="1">
        <name>pyridoxal 5'-phosphate</name>
        <dbReference type="ChEBI" id="CHEBI:597326"/>
    </cofactor>
</comment>
<evidence type="ECO:0000313" key="6">
    <source>
        <dbReference type="Proteomes" id="UP000250358"/>
    </source>
</evidence>
<name>A0A2X1AQP3_BREDI</name>
<feature type="domain" description="Aromatic amino acid beta-eliminating lyase/threonine aldolase" evidence="4">
    <location>
        <begin position="3"/>
        <end position="54"/>
    </location>
</feature>
<comment type="subunit">
    <text evidence="2">Homotetramer.</text>
</comment>
<evidence type="ECO:0000313" key="5">
    <source>
        <dbReference type="EMBL" id="SPU47068.1"/>
    </source>
</evidence>
<dbReference type="InterPro" id="IPR015424">
    <property type="entry name" value="PyrdxlP-dep_Trfase"/>
</dbReference>
<accession>A0A2X1AQP3</accession>
<dbReference type="GO" id="GO:0016829">
    <property type="term" value="F:lyase activity"/>
    <property type="evidence" value="ECO:0007669"/>
    <property type="project" value="UniProtKB-KW"/>
</dbReference>
<dbReference type="Gene3D" id="3.40.640.10">
    <property type="entry name" value="Type I PLP-dependent aspartate aminotransferase-like (Major domain)"/>
    <property type="match status" value="1"/>
</dbReference>
<reference evidence="5 6" key="1">
    <citation type="submission" date="2018-06" db="EMBL/GenBank/DDBJ databases">
        <authorList>
            <consortium name="Pathogen Informatics"/>
            <person name="Doyle S."/>
        </authorList>
    </citation>
    <scope>NUCLEOTIDE SEQUENCE [LARGE SCALE GENOMIC DNA]</scope>
    <source>
        <strain evidence="5 6">NCTC11165</strain>
    </source>
</reference>
<dbReference type="GO" id="GO:0006520">
    <property type="term" value="P:amino acid metabolic process"/>
    <property type="evidence" value="ECO:0007669"/>
    <property type="project" value="InterPro"/>
</dbReference>
<protein>
    <submittedName>
        <fullName evidence="5">Low specificity L-threonine aldolase</fullName>
        <ecNumber evidence="5">4.1.2.48</ecNumber>
    </submittedName>
</protein>
<dbReference type="AlphaFoldDB" id="A0A2X1AQP3"/>